<feature type="non-terminal residue" evidence="4">
    <location>
        <position position="1"/>
    </location>
</feature>
<gene>
    <name evidence="4" type="ORF">H1R20_g6261</name>
</gene>
<dbReference type="AlphaFoldDB" id="A0A9W8MG79"/>
<evidence type="ECO:0000256" key="1">
    <source>
        <dbReference type="ARBA" id="ARBA00005352"/>
    </source>
</evidence>
<dbReference type="PANTHER" id="PTHR13056:SF0">
    <property type="entry name" value="VACUOLAR FUSION PROTEIN CCZ1 HOMOLOG-RELATED"/>
    <property type="match status" value="1"/>
</dbReference>
<comment type="similarity">
    <text evidence="1">Belongs to the CCZ1 family.</text>
</comment>
<comment type="caution">
    <text evidence="4">The sequence shown here is derived from an EMBL/GenBank/DDBJ whole genome shotgun (WGS) entry which is preliminary data.</text>
</comment>
<feature type="region of interest" description="Disordered" evidence="2">
    <location>
        <begin position="107"/>
        <end position="136"/>
    </location>
</feature>
<keyword evidence="5" id="KW-1185">Reference proteome</keyword>
<reference evidence="4" key="1">
    <citation type="submission" date="2022-06" db="EMBL/GenBank/DDBJ databases">
        <title>Genome Sequence of Candolleomyces eurysporus.</title>
        <authorList>
            <person name="Buettner E."/>
        </authorList>
    </citation>
    <scope>NUCLEOTIDE SEQUENCE</scope>
    <source>
        <strain evidence="4">VTCC 930004</strain>
    </source>
</reference>
<dbReference type="GO" id="GO:0035658">
    <property type="term" value="C:Mon1-Ccz1 complex"/>
    <property type="evidence" value="ECO:0007669"/>
    <property type="project" value="InterPro"/>
</dbReference>
<evidence type="ECO:0000256" key="2">
    <source>
        <dbReference type="SAM" id="MobiDB-lite"/>
    </source>
</evidence>
<dbReference type="OrthoDB" id="240546at2759"/>
<feature type="compositionally biased region" description="Basic and acidic residues" evidence="2">
    <location>
        <begin position="123"/>
        <end position="136"/>
    </location>
</feature>
<protein>
    <recommendedName>
        <fullName evidence="3">CCZ1/INTU/HSP4 first Longin domain-containing protein</fullName>
    </recommendedName>
</protein>
<feature type="region of interest" description="Disordered" evidence="2">
    <location>
        <begin position="317"/>
        <end position="372"/>
    </location>
</feature>
<name>A0A9W8MG79_9AGAR</name>
<evidence type="ECO:0000313" key="5">
    <source>
        <dbReference type="Proteomes" id="UP001140091"/>
    </source>
</evidence>
<dbReference type="Proteomes" id="UP001140091">
    <property type="component" value="Unassembled WGS sequence"/>
</dbReference>
<evidence type="ECO:0000259" key="3">
    <source>
        <dbReference type="Pfam" id="PF19031"/>
    </source>
</evidence>
<dbReference type="GO" id="GO:0016192">
    <property type="term" value="P:vesicle-mediated transport"/>
    <property type="evidence" value="ECO:0007669"/>
    <property type="project" value="InterPro"/>
</dbReference>
<dbReference type="InterPro" id="IPR043987">
    <property type="entry name" value="CCZ1/INTU/HSP4_longin_1"/>
</dbReference>
<dbReference type="PANTHER" id="PTHR13056">
    <property type="entry name" value="VACUOLAR FUSION PROTEIN CCZ1 HOMOLOG-RELATED"/>
    <property type="match status" value="1"/>
</dbReference>
<organism evidence="4 5">
    <name type="scientific">Candolleomyces eurysporus</name>
    <dbReference type="NCBI Taxonomy" id="2828524"/>
    <lineage>
        <taxon>Eukaryota</taxon>
        <taxon>Fungi</taxon>
        <taxon>Dikarya</taxon>
        <taxon>Basidiomycota</taxon>
        <taxon>Agaricomycotina</taxon>
        <taxon>Agaricomycetes</taxon>
        <taxon>Agaricomycetidae</taxon>
        <taxon>Agaricales</taxon>
        <taxon>Agaricineae</taxon>
        <taxon>Psathyrellaceae</taxon>
        <taxon>Candolleomyces</taxon>
    </lineage>
</organism>
<dbReference type="Pfam" id="PF19031">
    <property type="entry name" value="Intu_longin_1"/>
    <property type="match status" value="1"/>
</dbReference>
<proteinExistence type="inferred from homology"/>
<evidence type="ECO:0000313" key="4">
    <source>
        <dbReference type="EMBL" id="KAJ2930830.1"/>
    </source>
</evidence>
<sequence>MSRIPCCLLYLAIYNPTLRPKHPIDDDDEDAEEQAHILFYTSKERAVSRDRMLRQIGLSKALVNFTELFNPNDKCESIHSQSRRIILVSPEPNFWINACVELPKTLQVPTPSKNTGKSKSKTAAKEKEKEPQPPVYDFHDGTVHNIAIRSQLLHAYERFKLVHGSFTSILAELGQEALELQLERFFTVWAWSWNLEAKAQIADQLGLSLQPYYSALIPLLDRYSANLPEHVAPVVLSQTHIIPSSRYISGEYPAVLVERLMSMVPPPDAPTEDPLARSVDTIQPGPDSDPGESKANSTGIFGLPAVNVNMDVRKWNWNPFGKGGSKSTGESDQDEQKETNPTVPDQAPRDNIEQGQQPDSAHQEATEVQVDSKSLEEALASDEHEESASSETDEILSAAAQQATELMDEIELTIQNAALSKLSESLPTASKILQTPDQYAISTDHYMLQSPGFASDSCHLHNSVALFERDPDVMEVFSRGQNPQYWHIAKRGLSSHDSPTNETGPSRGTAFLEVFKKEASLPDVDNVLAGILRKSGISESGLV</sequence>
<dbReference type="EMBL" id="JANBPK010000818">
    <property type="protein sequence ID" value="KAJ2930830.1"/>
    <property type="molecule type" value="Genomic_DNA"/>
</dbReference>
<dbReference type="InterPro" id="IPR013176">
    <property type="entry name" value="Ccz1"/>
</dbReference>
<accession>A0A9W8MG79</accession>
<feature type="domain" description="CCZ1/INTU/HSP4 first Longin" evidence="3">
    <location>
        <begin position="26"/>
        <end position="164"/>
    </location>
</feature>
<feature type="region of interest" description="Disordered" evidence="2">
    <location>
        <begin position="265"/>
        <end position="300"/>
    </location>
</feature>